<dbReference type="CDD" id="cd07041">
    <property type="entry name" value="STAS_RsbR_RsbS_like"/>
    <property type="match status" value="1"/>
</dbReference>
<accession>A0A0C2D4H5</accession>
<dbReference type="Proteomes" id="UP000031599">
    <property type="component" value="Unassembled WGS sequence"/>
</dbReference>
<dbReference type="EMBL" id="JMCC02000035">
    <property type="protein sequence ID" value="KIG16585.1"/>
    <property type="molecule type" value="Genomic_DNA"/>
</dbReference>
<dbReference type="InterPro" id="IPR036513">
    <property type="entry name" value="STAS_dom_sf"/>
</dbReference>
<dbReference type="PANTHER" id="PTHR33745:SF3">
    <property type="entry name" value="RSBT CO-ANTAGONIST PROTEIN RSBRC"/>
    <property type="match status" value="1"/>
</dbReference>
<evidence type="ECO:0000259" key="2">
    <source>
        <dbReference type="PROSITE" id="PS50801"/>
    </source>
</evidence>
<dbReference type="Pfam" id="PF01740">
    <property type="entry name" value="STAS"/>
    <property type="match status" value="1"/>
</dbReference>
<dbReference type="AlphaFoldDB" id="A0A0C2D4H5"/>
<evidence type="ECO:0000313" key="4">
    <source>
        <dbReference type="Proteomes" id="UP000031599"/>
    </source>
</evidence>
<keyword evidence="1" id="KW-0597">Phosphoprotein</keyword>
<dbReference type="PROSITE" id="PS50801">
    <property type="entry name" value="STAS"/>
    <property type="match status" value="1"/>
</dbReference>
<dbReference type="RefSeq" id="WP_052549476.1">
    <property type="nucleotide sequence ID" value="NZ_JMCC02000035.1"/>
</dbReference>
<reference evidence="3 4" key="1">
    <citation type="submission" date="2014-12" db="EMBL/GenBank/DDBJ databases">
        <title>Genome assembly of Enhygromyxa salina DSM 15201.</title>
        <authorList>
            <person name="Sharma G."/>
            <person name="Subramanian S."/>
        </authorList>
    </citation>
    <scope>NUCLEOTIDE SEQUENCE [LARGE SCALE GENOMIC DNA]</scope>
    <source>
        <strain evidence="3 4">DSM 15201</strain>
    </source>
</reference>
<dbReference type="InterPro" id="IPR051932">
    <property type="entry name" value="Bact_StressResp_Reg"/>
</dbReference>
<organism evidence="3 4">
    <name type="scientific">Enhygromyxa salina</name>
    <dbReference type="NCBI Taxonomy" id="215803"/>
    <lineage>
        <taxon>Bacteria</taxon>
        <taxon>Pseudomonadati</taxon>
        <taxon>Myxococcota</taxon>
        <taxon>Polyangia</taxon>
        <taxon>Nannocystales</taxon>
        <taxon>Nannocystaceae</taxon>
        <taxon>Enhygromyxa</taxon>
    </lineage>
</organism>
<comment type="caution">
    <text evidence="3">The sequence shown here is derived from an EMBL/GenBank/DDBJ whole genome shotgun (WGS) entry which is preliminary data.</text>
</comment>
<name>A0A0C2D4H5_9BACT</name>
<dbReference type="InterPro" id="IPR002645">
    <property type="entry name" value="STAS_dom"/>
</dbReference>
<dbReference type="PANTHER" id="PTHR33745">
    <property type="entry name" value="RSBT ANTAGONIST PROTEIN RSBS-RELATED"/>
    <property type="match status" value="1"/>
</dbReference>
<proteinExistence type="predicted"/>
<protein>
    <submittedName>
        <fullName evidence="3">RsbR, positive regulator of sigma-B</fullName>
    </submittedName>
</protein>
<dbReference type="Gene3D" id="3.30.750.24">
    <property type="entry name" value="STAS domain"/>
    <property type="match status" value="1"/>
</dbReference>
<sequence length="181" mass="19580">MDDEFLEMEVGINFLLEELLVRRKENEAQREEIIAGAKQIAAQSAALVAALSTPIIVVWPGVLALPLIGPIDSERASHISATLLARVTAERATHVILDLTGVDRVETQTLTALLRMIRSLRLIGAACFVTGISARGARQIVELGVEAAHFRSLSRVSDALALVLAEKTVKRGDTRHFTAPP</sequence>
<feature type="domain" description="STAS" evidence="2">
    <location>
        <begin position="52"/>
        <end position="163"/>
    </location>
</feature>
<evidence type="ECO:0000256" key="1">
    <source>
        <dbReference type="ARBA" id="ARBA00022553"/>
    </source>
</evidence>
<dbReference type="SUPFAM" id="SSF52091">
    <property type="entry name" value="SpoIIaa-like"/>
    <property type="match status" value="1"/>
</dbReference>
<gene>
    <name evidence="3" type="ORF">DB30_04356</name>
</gene>
<evidence type="ECO:0000313" key="3">
    <source>
        <dbReference type="EMBL" id="KIG16585.1"/>
    </source>
</evidence>